<evidence type="ECO:0000313" key="1">
    <source>
        <dbReference type="EMBL" id="WWD79049.1"/>
    </source>
</evidence>
<sequence length="265" mass="29923">MKKILLSAGTLILLAACNGEDTLETNVDVSPVSEVRERMEADWDSGLFEEKVFDYESTFSAADYEGQIEGNVLYDYQKGEEASTVLITAPHTVTQMTNEETRPAQIYTGALIQLLHDYTGAHVLYTIQSSADPAFYEGAPIKEEMRVLAEEEEFELVIDLHGAAESRNFHVHIATGEEEYISPLEAETLAAYLYQNDIGRVVKDETVPLDYSRTLAEFASSELSIEALQLEIHADYRNPREDLESMYVITRALSEYIFEADRLRR</sequence>
<dbReference type="EMBL" id="CP144914">
    <property type="protein sequence ID" value="WWD79049.1"/>
    <property type="molecule type" value="Genomic_DNA"/>
</dbReference>
<dbReference type="PROSITE" id="PS51257">
    <property type="entry name" value="PROKAR_LIPOPROTEIN"/>
    <property type="match status" value="1"/>
</dbReference>
<dbReference type="AlphaFoldDB" id="A0A5C7EZG1"/>
<protein>
    <submittedName>
        <fullName evidence="1">Uncharacterized protein</fullName>
    </submittedName>
</protein>
<gene>
    <name evidence="1" type="ORF">FTX54_011520</name>
</gene>
<evidence type="ECO:0000313" key="2">
    <source>
        <dbReference type="Proteomes" id="UP000321816"/>
    </source>
</evidence>
<reference evidence="1 2" key="1">
    <citation type="submission" date="2024-01" db="EMBL/GenBank/DDBJ databases">
        <title>Complete Genome Sequence of Alkalicoccus halolimnae BZ-SZ-XJ29T, a Moderately Halophilic Bacterium Isolated from a Salt Lake.</title>
        <authorList>
            <person name="Zhao B."/>
        </authorList>
    </citation>
    <scope>NUCLEOTIDE SEQUENCE [LARGE SCALE GENOMIC DNA]</scope>
    <source>
        <strain evidence="1 2">BZ-SZ-XJ29</strain>
    </source>
</reference>
<dbReference type="OrthoDB" id="2962133at2"/>
<dbReference type="RefSeq" id="WP_147805287.1">
    <property type="nucleotide sequence ID" value="NZ_CP144914.1"/>
</dbReference>
<organism evidence="1 2">
    <name type="scientific">Alkalicoccus halolimnae</name>
    <dbReference type="NCBI Taxonomy" id="1667239"/>
    <lineage>
        <taxon>Bacteria</taxon>
        <taxon>Bacillati</taxon>
        <taxon>Bacillota</taxon>
        <taxon>Bacilli</taxon>
        <taxon>Bacillales</taxon>
        <taxon>Bacillaceae</taxon>
        <taxon>Alkalicoccus</taxon>
    </lineage>
</organism>
<dbReference type="KEGG" id="ahal:FTX54_011520"/>
<proteinExistence type="predicted"/>
<keyword evidence="2" id="KW-1185">Reference proteome</keyword>
<name>A0A5C7EZG1_9BACI</name>
<dbReference type="Proteomes" id="UP000321816">
    <property type="component" value="Chromosome"/>
</dbReference>
<accession>A0A5C7EZG1</accession>